<dbReference type="OrthoDB" id="7992716at2"/>
<accession>A0A1I4US74</accession>
<reference evidence="2" key="1">
    <citation type="submission" date="2016-10" db="EMBL/GenBank/DDBJ databases">
        <authorList>
            <person name="Varghese N."/>
            <person name="Submissions S."/>
        </authorList>
    </citation>
    <scope>NUCLEOTIDE SEQUENCE [LARGE SCALE GENOMIC DNA]</scope>
    <source>
        <strain evidence="2">BL36</strain>
    </source>
</reference>
<evidence type="ECO:0000313" key="1">
    <source>
        <dbReference type="EMBL" id="SFM91847.1"/>
    </source>
</evidence>
<sequence>MNQQMQIPENFWAELERTVSSKVGDALNTDEVPHELLISYLRDLEVMARTACHSRQTVQIIASGRSLLGDRQVIGPKDCAFSYAHL</sequence>
<dbReference type="STRING" id="582667.SAMN05192568_10762"/>
<keyword evidence="2" id="KW-1185">Reference proteome</keyword>
<organism evidence="1 2">
    <name type="scientific">Methylobacterium pseudosasicola</name>
    <dbReference type="NCBI Taxonomy" id="582667"/>
    <lineage>
        <taxon>Bacteria</taxon>
        <taxon>Pseudomonadati</taxon>
        <taxon>Pseudomonadota</taxon>
        <taxon>Alphaproteobacteria</taxon>
        <taxon>Hyphomicrobiales</taxon>
        <taxon>Methylobacteriaceae</taxon>
        <taxon>Methylobacterium</taxon>
    </lineage>
</organism>
<gene>
    <name evidence="1" type="ORF">SAMN05192568_10762</name>
</gene>
<dbReference type="Proteomes" id="UP000199048">
    <property type="component" value="Unassembled WGS sequence"/>
</dbReference>
<proteinExistence type="predicted"/>
<evidence type="ECO:0000313" key="2">
    <source>
        <dbReference type="Proteomes" id="UP000199048"/>
    </source>
</evidence>
<dbReference type="EMBL" id="FOTK01000076">
    <property type="protein sequence ID" value="SFM91847.1"/>
    <property type="molecule type" value="Genomic_DNA"/>
</dbReference>
<protein>
    <submittedName>
        <fullName evidence="1">Uncharacterized protein</fullName>
    </submittedName>
</protein>
<dbReference type="RefSeq" id="WP_139234312.1">
    <property type="nucleotide sequence ID" value="NZ_FOTK01000076.1"/>
</dbReference>
<dbReference type="AlphaFoldDB" id="A0A1I4US74"/>
<name>A0A1I4US74_9HYPH</name>